<dbReference type="CDD" id="cd02440">
    <property type="entry name" value="AdoMet_MTases"/>
    <property type="match status" value="1"/>
</dbReference>
<dbReference type="EMBL" id="JTCM02000036">
    <property type="protein sequence ID" value="NEU74168.1"/>
    <property type="molecule type" value="Genomic_DNA"/>
</dbReference>
<dbReference type="InterPro" id="IPR029063">
    <property type="entry name" value="SAM-dependent_MTases_sf"/>
</dbReference>
<evidence type="ECO:0000313" key="3">
    <source>
        <dbReference type="Proteomes" id="UP000031549"/>
    </source>
</evidence>
<gene>
    <name evidence="2" type="ORF">PI95_016780</name>
</gene>
<dbReference type="SUPFAM" id="SSF53335">
    <property type="entry name" value="S-adenosyl-L-methionine-dependent methyltransferases"/>
    <property type="match status" value="1"/>
</dbReference>
<dbReference type="PANTHER" id="PTHR45036:SF1">
    <property type="entry name" value="METHYLTRANSFERASE LIKE 7A"/>
    <property type="match status" value="1"/>
</dbReference>
<dbReference type="PANTHER" id="PTHR45036">
    <property type="entry name" value="METHYLTRANSFERASE LIKE 7B"/>
    <property type="match status" value="1"/>
</dbReference>
<dbReference type="AlphaFoldDB" id="A0A846HB89"/>
<dbReference type="Gene3D" id="3.40.50.150">
    <property type="entry name" value="Vaccinia Virus protein VP39"/>
    <property type="match status" value="1"/>
</dbReference>
<keyword evidence="2" id="KW-0808">Transferase</keyword>
<comment type="caution">
    <text evidence="2">The sequence shown here is derived from an EMBL/GenBank/DDBJ whole genome shotgun (WGS) entry which is preliminary data.</text>
</comment>
<keyword evidence="2" id="KW-0489">Methyltransferase</keyword>
<proteinExistence type="predicted"/>
<keyword evidence="3" id="KW-1185">Reference proteome</keyword>
<sequence>MNLYSQFIMPRLLDWSMSDASLSNYRQQVLAQVSGETLEIGFGTGLNLPYYPKHIKKLITVDANPGMNALALKRIQASDIVVEHNVLSGENLPFASQSFDSVVTTWTLCSIANVEQALKEIYRVLKPQGRYFFIEHGLSNDAKVQVWQNRLTPIQKVIADGCHLNRDIKHLVENHFSHLTIEQFYSENLPKILGYLYKGVALKQ</sequence>
<accession>A0A846HB89</accession>
<dbReference type="GO" id="GO:0008757">
    <property type="term" value="F:S-adenosylmethionine-dependent methyltransferase activity"/>
    <property type="evidence" value="ECO:0007669"/>
    <property type="project" value="InterPro"/>
</dbReference>
<organism evidence="2 3">
    <name type="scientific">Hassallia byssoidea VB512170</name>
    <dbReference type="NCBI Taxonomy" id="1304833"/>
    <lineage>
        <taxon>Bacteria</taxon>
        <taxon>Bacillati</taxon>
        <taxon>Cyanobacteriota</taxon>
        <taxon>Cyanophyceae</taxon>
        <taxon>Nostocales</taxon>
        <taxon>Tolypothrichaceae</taxon>
        <taxon>Hassallia</taxon>
    </lineage>
</organism>
<dbReference type="InterPro" id="IPR013216">
    <property type="entry name" value="Methyltransf_11"/>
</dbReference>
<dbReference type="Proteomes" id="UP000031549">
    <property type="component" value="Unassembled WGS sequence"/>
</dbReference>
<evidence type="ECO:0000259" key="1">
    <source>
        <dbReference type="Pfam" id="PF08241"/>
    </source>
</evidence>
<feature type="domain" description="Methyltransferase type 11" evidence="1">
    <location>
        <begin position="38"/>
        <end position="133"/>
    </location>
</feature>
<reference evidence="2 3" key="1">
    <citation type="journal article" date="2015" name="Genome Announc.">
        <title>Draft Genome Sequence of Cyanobacterium Hassallia byssoidea Strain VB512170, Isolated from Monuments in India.</title>
        <authorList>
            <person name="Singh D."/>
            <person name="Chandrababunaidu M.M."/>
            <person name="Panda A."/>
            <person name="Sen D."/>
            <person name="Bhattacharyya S."/>
            <person name="Adhikary S.P."/>
            <person name="Tripathy S."/>
        </authorList>
    </citation>
    <scope>NUCLEOTIDE SEQUENCE [LARGE SCALE GENOMIC DNA]</scope>
    <source>
        <strain evidence="2 3">VB512170</strain>
    </source>
</reference>
<name>A0A846HB89_9CYAN</name>
<evidence type="ECO:0000313" key="2">
    <source>
        <dbReference type="EMBL" id="NEU74168.1"/>
    </source>
</evidence>
<dbReference type="InterPro" id="IPR052356">
    <property type="entry name" value="Thiol_S-MT"/>
</dbReference>
<protein>
    <submittedName>
        <fullName evidence="2">Class I SAM-dependent methyltransferase</fullName>
    </submittedName>
</protein>
<dbReference type="GO" id="GO:0032259">
    <property type="term" value="P:methylation"/>
    <property type="evidence" value="ECO:0007669"/>
    <property type="project" value="UniProtKB-KW"/>
</dbReference>
<dbReference type="Pfam" id="PF08241">
    <property type="entry name" value="Methyltransf_11"/>
    <property type="match status" value="1"/>
</dbReference>
<dbReference type="RefSeq" id="WP_039738478.1">
    <property type="nucleotide sequence ID" value="NZ_JTCM02000036.1"/>
</dbReference>